<gene>
    <name evidence="2" type="ORF">BIFPSEUDO_03572</name>
</gene>
<sequence>MIVPYPLQYLCGGKHAGRGTLFVMVLLQLWYLIHIFDRNGGDAIVFHGYRQRT</sequence>
<dbReference type="EMBL" id="ABXX02000003">
    <property type="protein sequence ID" value="EEG70553.1"/>
    <property type="molecule type" value="Genomic_DNA"/>
</dbReference>
<dbReference type="Proteomes" id="UP000003875">
    <property type="component" value="Unassembled WGS sequence"/>
</dbReference>
<evidence type="ECO:0000256" key="1">
    <source>
        <dbReference type="SAM" id="Phobius"/>
    </source>
</evidence>
<reference evidence="2 3" key="2">
    <citation type="submission" date="2009-02" db="EMBL/GenBank/DDBJ databases">
        <authorList>
            <person name="Fulton L."/>
            <person name="Clifton S."/>
            <person name="Fulton B."/>
            <person name="Xu J."/>
            <person name="Minx P."/>
            <person name="Pepin K.H."/>
            <person name="Johnson M."/>
            <person name="Bhonagiri V."/>
            <person name="Nash W.E."/>
            <person name="Mardis E.R."/>
            <person name="Wilson R.K."/>
        </authorList>
    </citation>
    <scope>NUCLEOTIDE SEQUENCE [LARGE SCALE GENOMIC DNA]</scope>
    <source>
        <strain evidence="2 3">DSM 20438</strain>
    </source>
</reference>
<organism evidence="2 3">
    <name type="scientific">Bifidobacterium pseudocatenulatum DSM 20438 = JCM 1200 = LMG 10505</name>
    <dbReference type="NCBI Taxonomy" id="547043"/>
    <lineage>
        <taxon>Bacteria</taxon>
        <taxon>Bacillati</taxon>
        <taxon>Actinomycetota</taxon>
        <taxon>Actinomycetes</taxon>
        <taxon>Bifidobacteriales</taxon>
        <taxon>Bifidobacteriaceae</taxon>
        <taxon>Bifidobacterium</taxon>
    </lineage>
</organism>
<comment type="caution">
    <text evidence="2">The sequence shown here is derived from an EMBL/GenBank/DDBJ whole genome shotgun (WGS) entry which is preliminary data.</text>
</comment>
<dbReference type="AlphaFoldDB" id="C0BT52"/>
<keyword evidence="1" id="KW-1133">Transmembrane helix</keyword>
<protein>
    <submittedName>
        <fullName evidence="2">Uncharacterized protein</fullName>
    </submittedName>
</protein>
<feature type="transmembrane region" description="Helical" evidence="1">
    <location>
        <begin position="15"/>
        <end position="33"/>
    </location>
</feature>
<evidence type="ECO:0000313" key="2">
    <source>
        <dbReference type="EMBL" id="EEG70553.1"/>
    </source>
</evidence>
<reference evidence="2 3" key="1">
    <citation type="submission" date="2009-02" db="EMBL/GenBank/DDBJ databases">
        <title>Draft genome sequence of Bifidobacterium pseudocatenulatum (DSM 20438).</title>
        <authorList>
            <person name="Sudarsanam P."/>
            <person name="Ley R."/>
            <person name="Guruge J."/>
            <person name="Turnbaugh P.J."/>
            <person name="Mahowald M."/>
            <person name="Liep D."/>
            <person name="Gordon J."/>
        </authorList>
    </citation>
    <scope>NUCLEOTIDE SEQUENCE [LARGE SCALE GENOMIC DNA]</scope>
    <source>
        <strain evidence="2 3">DSM 20438</strain>
    </source>
</reference>
<name>C0BT52_BIFPS</name>
<accession>C0BT52</accession>
<keyword evidence="1" id="KW-0812">Transmembrane</keyword>
<keyword evidence="1" id="KW-0472">Membrane</keyword>
<proteinExistence type="predicted"/>
<evidence type="ECO:0000313" key="3">
    <source>
        <dbReference type="Proteomes" id="UP000003875"/>
    </source>
</evidence>